<name>A0AAW1L8H6_POPJA</name>
<sequence length="73" mass="7957">MRRLATTPSLTVFFKYIPLIEVCLGQALLGGFQEVLSMDLPVLIILLSPSTNNGVNLGLKSGVWRGVVDLNQE</sequence>
<gene>
    <name evidence="1" type="ORF">QE152_g13841</name>
</gene>
<organism evidence="1 2">
    <name type="scientific">Popillia japonica</name>
    <name type="common">Japanese beetle</name>
    <dbReference type="NCBI Taxonomy" id="7064"/>
    <lineage>
        <taxon>Eukaryota</taxon>
        <taxon>Metazoa</taxon>
        <taxon>Ecdysozoa</taxon>
        <taxon>Arthropoda</taxon>
        <taxon>Hexapoda</taxon>
        <taxon>Insecta</taxon>
        <taxon>Pterygota</taxon>
        <taxon>Neoptera</taxon>
        <taxon>Endopterygota</taxon>
        <taxon>Coleoptera</taxon>
        <taxon>Polyphaga</taxon>
        <taxon>Scarabaeiformia</taxon>
        <taxon>Scarabaeidae</taxon>
        <taxon>Rutelinae</taxon>
        <taxon>Popillia</taxon>
    </lineage>
</organism>
<evidence type="ECO:0000313" key="2">
    <source>
        <dbReference type="Proteomes" id="UP001458880"/>
    </source>
</evidence>
<keyword evidence="2" id="KW-1185">Reference proteome</keyword>
<dbReference type="EMBL" id="JASPKY010000136">
    <property type="protein sequence ID" value="KAK9731199.1"/>
    <property type="molecule type" value="Genomic_DNA"/>
</dbReference>
<evidence type="ECO:0000313" key="1">
    <source>
        <dbReference type="EMBL" id="KAK9731199.1"/>
    </source>
</evidence>
<accession>A0AAW1L8H6</accession>
<dbReference type="AlphaFoldDB" id="A0AAW1L8H6"/>
<protein>
    <submittedName>
        <fullName evidence="1">Uncharacterized protein</fullName>
    </submittedName>
</protein>
<proteinExistence type="predicted"/>
<dbReference type="Proteomes" id="UP001458880">
    <property type="component" value="Unassembled WGS sequence"/>
</dbReference>
<comment type="caution">
    <text evidence="1">The sequence shown here is derived from an EMBL/GenBank/DDBJ whole genome shotgun (WGS) entry which is preliminary data.</text>
</comment>
<reference evidence="1 2" key="1">
    <citation type="journal article" date="2024" name="BMC Genomics">
        <title>De novo assembly and annotation of Popillia japonica's genome with initial clues to its potential as an invasive pest.</title>
        <authorList>
            <person name="Cucini C."/>
            <person name="Boschi S."/>
            <person name="Funari R."/>
            <person name="Cardaioli E."/>
            <person name="Iannotti N."/>
            <person name="Marturano G."/>
            <person name="Paoli F."/>
            <person name="Bruttini M."/>
            <person name="Carapelli A."/>
            <person name="Frati F."/>
            <person name="Nardi F."/>
        </authorList>
    </citation>
    <scope>NUCLEOTIDE SEQUENCE [LARGE SCALE GENOMIC DNA]</scope>
    <source>
        <strain evidence="1">DMR45628</strain>
    </source>
</reference>